<accession>A0ABP0G3J7</accession>
<evidence type="ECO:0000313" key="3">
    <source>
        <dbReference type="EMBL" id="CAK8686421.1"/>
    </source>
</evidence>
<sequence>MEINRDVLIMTTQTRAVEAKSESRKLPEIKFKYDATNQELSIGTIFVESAVKFCPNKQDHCDAKEKTYYELDPVSWDRKQHCQLFGDWGCDIEKDFLKSISNDDYLNTLTSALQATTSDGDFPKVTSSQPCNFRDYYGGIGLLHATSKVTSPLVGAQRQQSKERRISKRSQKYKQKYSKIDDTSKTSASVRERRRIQNINSAFENLRQSVPRFPYEKKMSKIDTLRLAIAYIALLKDILESGQMPWTYVRQCLDGFRDLHPDWITSGLSARLPWIGWYSDITSTRPTNSIPFSNIFNLIGDRR</sequence>
<dbReference type="InterPro" id="IPR011598">
    <property type="entry name" value="bHLH_dom"/>
</dbReference>
<proteinExistence type="predicted"/>
<dbReference type="Proteomes" id="UP001642483">
    <property type="component" value="Unassembled WGS sequence"/>
</dbReference>
<evidence type="ECO:0000259" key="2">
    <source>
        <dbReference type="PROSITE" id="PS50888"/>
    </source>
</evidence>
<dbReference type="PROSITE" id="PS50888">
    <property type="entry name" value="BHLH"/>
    <property type="match status" value="1"/>
</dbReference>
<dbReference type="EMBL" id="CAWYQH010000102">
    <property type="protein sequence ID" value="CAK8686421.1"/>
    <property type="molecule type" value="Genomic_DNA"/>
</dbReference>
<dbReference type="InterPro" id="IPR036638">
    <property type="entry name" value="HLH_DNA-bd_sf"/>
</dbReference>
<dbReference type="InterPro" id="IPR050283">
    <property type="entry name" value="E-box_TF_Regulators"/>
</dbReference>
<name>A0ABP0G3J7_CLALP</name>
<comment type="caution">
    <text evidence="3">The sequence shown here is derived from an EMBL/GenBank/DDBJ whole genome shotgun (WGS) entry which is preliminary data.</text>
</comment>
<reference evidence="3 4" key="1">
    <citation type="submission" date="2024-02" db="EMBL/GenBank/DDBJ databases">
        <authorList>
            <person name="Daric V."/>
            <person name="Darras S."/>
        </authorList>
    </citation>
    <scope>NUCLEOTIDE SEQUENCE [LARGE SCALE GENOMIC DNA]</scope>
</reference>
<gene>
    <name evidence="3" type="ORF">CVLEPA_LOCUS18351</name>
</gene>
<feature type="region of interest" description="Disordered" evidence="1">
    <location>
        <begin position="153"/>
        <end position="191"/>
    </location>
</feature>
<evidence type="ECO:0000256" key="1">
    <source>
        <dbReference type="SAM" id="MobiDB-lite"/>
    </source>
</evidence>
<evidence type="ECO:0000313" key="4">
    <source>
        <dbReference type="Proteomes" id="UP001642483"/>
    </source>
</evidence>
<protein>
    <recommendedName>
        <fullName evidence="2">BHLH domain-containing protein</fullName>
    </recommendedName>
</protein>
<dbReference type="PANTHER" id="PTHR23349">
    <property type="entry name" value="BASIC HELIX-LOOP-HELIX TRANSCRIPTION FACTOR, TWIST"/>
    <property type="match status" value="1"/>
</dbReference>
<feature type="compositionally biased region" description="Basic residues" evidence="1">
    <location>
        <begin position="165"/>
        <end position="177"/>
    </location>
</feature>
<dbReference type="SMART" id="SM00353">
    <property type="entry name" value="HLH"/>
    <property type="match status" value="1"/>
</dbReference>
<organism evidence="3 4">
    <name type="scientific">Clavelina lepadiformis</name>
    <name type="common">Light-bulb sea squirt</name>
    <name type="synonym">Ascidia lepadiformis</name>
    <dbReference type="NCBI Taxonomy" id="159417"/>
    <lineage>
        <taxon>Eukaryota</taxon>
        <taxon>Metazoa</taxon>
        <taxon>Chordata</taxon>
        <taxon>Tunicata</taxon>
        <taxon>Ascidiacea</taxon>
        <taxon>Aplousobranchia</taxon>
        <taxon>Clavelinidae</taxon>
        <taxon>Clavelina</taxon>
    </lineage>
</organism>
<feature type="domain" description="BHLH" evidence="2">
    <location>
        <begin position="183"/>
        <end position="235"/>
    </location>
</feature>
<keyword evidence="4" id="KW-1185">Reference proteome</keyword>
<dbReference type="SUPFAM" id="SSF47459">
    <property type="entry name" value="HLH, helix-loop-helix DNA-binding domain"/>
    <property type="match status" value="1"/>
</dbReference>
<dbReference type="Gene3D" id="4.10.280.10">
    <property type="entry name" value="Helix-loop-helix DNA-binding domain"/>
    <property type="match status" value="1"/>
</dbReference>
<dbReference type="Pfam" id="PF00010">
    <property type="entry name" value="HLH"/>
    <property type="match status" value="1"/>
</dbReference>
<dbReference type="PANTHER" id="PTHR23349:SF68">
    <property type="entry name" value="FI14601P"/>
    <property type="match status" value="1"/>
</dbReference>